<organism evidence="2 3">
    <name type="scientific">Streptomyces virginiae</name>
    <name type="common">Streptomyces cinnamonensis</name>
    <dbReference type="NCBI Taxonomy" id="1961"/>
    <lineage>
        <taxon>Bacteria</taxon>
        <taxon>Bacillati</taxon>
        <taxon>Actinomycetota</taxon>
        <taxon>Actinomycetes</taxon>
        <taxon>Kitasatosporales</taxon>
        <taxon>Streptomycetaceae</taxon>
        <taxon>Streptomyces</taxon>
    </lineage>
</organism>
<reference evidence="2" key="1">
    <citation type="submission" date="2022-10" db="EMBL/GenBank/DDBJ databases">
        <title>The complete genomes of actinobacterial strains from the NBC collection.</title>
        <authorList>
            <person name="Joergensen T.S."/>
            <person name="Alvarez Arevalo M."/>
            <person name="Sterndorff E.B."/>
            <person name="Faurdal D."/>
            <person name="Vuksanovic O."/>
            <person name="Mourched A.-S."/>
            <person name="Charusanti P."/>
            <person name="Shaw S."/>
            <person name="Blin K."/>
            <person name="Weber T."/>
        </authorList>
    </citation>
    <scope>NUCLEOTIDE SEQUENCE</scope>
    <source>
        <strain evidence="2">NBC_00248</strain>
    </source>
</reference>
<dbReference type="RefSeq" id="WP_266380067.1">
    <property type="nucleotide sequence ID" value="NZ_CP108090.1"/>
</dbReference>
<sequence length="122" mass="14400">MKDLPPGLPPAHSRKWHNRRWWDQLGYLRVRSLGNPHWSRDMPWLITWLRRERSTALPTDQGLYDEAIAAAQNYARTPRRSPEAERAWDRLLEPVDELLTRRQTRHLAATREARTEQDAPGS</sequence>
<evidence type="ECO:0000313" key="2">
    <source>
        <dbReference type="EMBL" id="WUQ12456.1"/>
    </source>
</evidence>
<accession>A0ABZ1TCJ9</accession>
<gene>
    <name evidence="2" type="ORF">OG517_13965</name>
</gene>
<feature type="compositionally biased region" description="Basic and acidic residues" evidence="1">
    <location>
        <begin position="109"/>
        <end position="122"/>
    </location>
</feature>
<protein>
    <recommendedName>
        <fullName evidence="4">Integrase</fullName>
    </recommendedName>
</protein>
<keyword evidence="3" id="KW-1185">Reference proteome</keyword>
<evidence type="ECO:0000313" key="3">
    <source>
        <dbReference type="Proteomes" id="UP001432039"/>
    </source>
</evidence>
<name>A0ABZ1TCJ9_STRVG</name>
<dbReference type="EMBL" id="CP108090">
    <property type="protein sequence ID" value="WUQ12456.1"/>
    <property type="molecule type" value="Genomic_DNA"/>
</dbReference>
<proteinExistence type="predicted"/>
<dbReference type="Proteomes" id="UP001432039">
    <property type="component" value="Chromosome"/>
</dbReference>
<feature type="region of interest" description="Disordered" evidence="1">
    <location>
        <begin position="102"/>
        <end position="122"/>
    </location>
</feature>
<evidence type="ECO:0000256" key="1">
    <source>
        <dbReference type="SAM" id="MobiDB-lite"/>
    </source>
</evidence>
<evidence type="ECO:0008006" key="4">
    <source>
        <dbReference type="Google" id="ProtNLM"/>
    </source>
</evidence>